<dbReference type="Gene3D" id="3.30.559.10">
    <property type="entry name" value="Chloramphenicol acetyltransferase-like domain"/>
    <property type="match status" value="1"/>
</dbReference>
<proteinExistence type="predicted"/>
<dbReference type="PANTHER" id="PTHR45398">
    <property type="match status" value="1"/>
</dbReference>
<dbReference type="EMBL" id="JAEMNV010000041">
    <property type="protein sequence ID" value="MBJ8343033.1"/>
    <property type="molecule type" value="Genomic_DNA"/>
</dbReference>
<accession>A0A934NWV8</accession>
<dbReference type="AlphaFoldDB" id="A0A934NWV8"/>
<dbReference type="CDD" id="cd19540">
    <property type="entry name" value="LCL_NRPS-like"/>
    <property type="match status" value="1"/>
</dbReference>
<feature type="domain" description="Condensation" evidence="1">
    <location>
        <begin position="2"/>
        <end position="412"/>
    </location>
</feature>
<dbReference type="GO" id="GO:0008610">
    <property type="term" value="P:lipid biosynthetic process"/>
    <property type="evidence" value="ECO:0007669"/>
    <property type="project" value="UniProtKB-ARBA"/>
</dbReference>
<reference evidence="2" key="1">
    <citation type="submission" date="2020-12" db="EMBL/GenBank/DDBJ databases">
        <title>Antrihabitans popcorni sp. nov. and Antrihabitans auranticaus sp. nov., isolated from a larva cave.</title>
        <authorList>
            <person name="Lee S.D."/>
            <person name="Kim I.S."/>
        </authorList>
    </citation>
    <scope>NUCLEOTIDE SEQUENCE</scope>
    <source>
        <strain evidence="2">YC3-6</strain>
    </source>
</reference>
<protein>
    <recommendedName>
        <fullName evidence="1">Condensation domain-containing protein</fullName>
    </recommendedName>
</protein>
<dbReference type="Gene3D" id="3.30.559.30">
    <property type="entry name" value="Nonribosomal peptide synthetase, condensation domain"/>
    <property type="match status" value="1"/>
</dbReference>
<keyword evidence="3" id="KW-1185">Reference proteome</keyword>
<dbReference type="Proteomes" id="UP000655868">
    <property type="component" value="Unassembled WGS sequence"/>
</dbReference>
<dbReference type="InterPro" id="IPR001242">
    <property type="entry name" value="Condensation_dom"/>
</dbReference>
<dbReference type="Pfam" id="PF00668">
    <property type="entry name" value="Condensation"/>
    <property type="match status" value="1"/>
</dbReference>
<dbReference type="PANTHER" id="PTHR45398:SF1">
    <property type="entry name" value="ENZYME, PUTATIVE (JCVI)-RELATED"/>
    <property type="match status" value="1"/>
</dbReference>
<evidence type="ECO:0000313" key="2">
    <source>
        <dbReference type="EMBL" id="MBJ8343033.1"/>
    </source>
</evidence>
<evidence type="ECO:0000259" key="1">
    <source>
        <dbReference type="Pfam" id="PF00668"/>
    </source>
</evidence>
<evidence type="ECO:0000313" key="3">
    <source>
        <dbReference type="Proteomes" id="UP000655868"/>
    </source>
</evidence>
<dbReference type="GO" id="GO:0003824">
    <property type="term" value="F:catalytic activity"/>
    <property type="evidence" value="ECO:0007669"/>
    <property type="project" value="InterPro"/>
</dbReference>
<organism evidence="2 3">
    <name type="scientific">Antrihabitans stalagmiti</name>
    <dbReference type="NCBI Taxonomy" id="2799499"/>
    <lineage>
        <taxon>Bacteria</taxon>
        <taxon>Bacillati</taxon>
        <taxon>Actinomycetota</taxon>
        <taxon>Actinomycetes</taxon>
        <taxon>Mycobacteriales</taxon>
        <taxon>Nocardiaceae</taxon>
        <taxon>Antrihabitans</taxon>
    </lineage>
</organism>
<dbReference type="InterPro" id="IPR023213">
    <property type="entry name" value="CAT-like_dom_sf"/>
</dbReference>
<gene>
    <name evidence="2" type="ORF">JGU71_29595</name>
</gene>
<dbReference type="SUPFAM" id="SSF52777">
    <property type="entry name" value="CoA-dependent acyltransferases"/>
    <property type="match status" value="2"/>
</dbReference>
<feature type="non-terminal residue" evidence="2">
    <location>
        <position position="413"/>
    </location>
</feature>
<comment type="caution">
    <text evidence="2">The sequence shown here is derived from an EMBL/GenBank/DDBJ whole genome shotgun (WGS) entry which is preliminary data.</text>
</comment>
<feature type="non-terminal residue" evidence="2">
    <location>
        <position position="1"/>
    </location>
</feature>
<name>A0A934NWV8_9NOCA</name>
<sequence length="413" mass="43728">GLRLLGRLDVAALGAAFGDVVGRHEALRTVFDEVEGVPFQRVVSVGEVSVPLVVGDVESGGLAAAVEGAARYRFDLAVEIPVRVCVLRVSEVEHVVVLVVHHIAGDGASMAPLARDLAVAYAARVRGVEPGWVPLPVQYADYTLWQREVLGEESDPDSVMAAQFGYWREVLAGVPEVLELPVDRPRPAVQSFAGAVVDFVVEPGLRVAVGELARSCGATVSMVLQSALAVLLHRVGGGVDIAIGGPVAGRTDEALSDLVGIFVNTWVLRVDVSGAPRFEELLGQVRGKALSAYENQDAPFERLVELLNPGRSTAYHPLFQVSLALQNNPLPRLEFPGLSVSPVAASTGSSRFDLFFTLTEQPATVAGPGAITGLVEYSTDLFDEVTVRGLAARFVRVLEAVCADPSVVVGDID</sequence>